<keyword evidence="1" id="KW-0472">Membrane</keyword>
<dbReference type="Proteomes" id="UP000215914">
    <property type="component" value="Unassembled WGS sequence"/>
</dbReference>
<feature type="transmembrane region" description="Helical" evidence="1">
    <location>
        <begin position="55"/>
        <end position="73"/>
    </location>
</feature>
<sequence>MGAMHILFTLLTLLSLITSVTHACFLTSKWNLYVMNNIEDEDDIVVHIKSGDDDLGLMAIFYGHILFYGYFWWGSKFTSLALFDDELRGPCALNKESGQHCYWLVRKDGFFVSAYNRTFADHWTFKKHWDE</sequence>
<keyword evidence="4" id="KW-1185">Reference proteome</keyword>
<gene>
    <name evidence="3" type="ORF">HanXRQr2_Chr17g0790881</name>
</gene>
<proteinExistence type="predicted"/>
<evidence type="ECO:0000313" key="3">
    <source>
        <dbReference type="EMBL" id="KAF5754414.1"/>
    </source>
</evidence>
<evidence type="ECO:0000313" key="4">
    <source>
        <dbReference type="Proteomes" id="UP000215914"/>
    </source>
</evidence>
<protein>
    <submittedName>
        <fullName evidence="3">Plant self-incompatibility S1</fullName>
    </submittedName>
</protein>
<keyword evidence="1" id="KW-1133">Transmembrane helix</keyword>
<keyword evidence="1" id="KW-0812">Transmembrane</keyword>
<organism evidence="3 4">
    <name type="scientific">Helianthus annuus</name>
    <name type="common">Common sunflower</name>
    <dbReference type="NCBI Taxonomy" id="4232"/>
    <lineage>
        <taxon>Eukaryota</taxon>
        <taxon>Viridiplantae</taxon>
        <taxon>Streptophyta</taxon>
        <taxon>Embryophyta</taxon>
        <taxon>Tracheophyta</taxon>
        <taxon>Spermatophyta</taxon>
        <taxon>Magnoliopsida</taxon>
        <taxon>eudicotyledons</taxon>
        <taxon>Gunneridae</taxon>
        <taxon>Pentapetalae</taxon>
        <taxon>asterids</taxon>
        <taxon>campanulids</taxon>
        <taxon>Asterales</taxon>
        <taxon>Asteraceae</taxon>
        <taxon>Asteroideae</taxon>
        <taxon>Heliantheae alliance</taxon>
        <taxon>Heliantheae</taxon>
        <taxon>Helianthus</taxon>
    </lineage>
</organism>
<accession>A0A9K3DGU0</accession>
<reference evidence="3" key="1">
    <citation type="journal article" date="2017" name="Nature">
        <title>The sunflower genome provides insights into oil metabolism, flowering and Asterid evolution.</title>
        <authorList>
            <person name="Badouin H."/>
            <person name="Gouzy J."/>
            <person name="Grassa C.J."/>
            <person name="Murat F."/>
            <person name="Staton S.E."/>
            <person name="Cottret L."/>
            <person name="Lelandais-Briere C."/>
            <person name="Owens G.L."/>
            <person name="Carrere S."/>
            <person name="Mayjonade B."/>
            <person name="Legrand L."/>
            <person name="Gill N."/>
            <person name="Kane N.C."/>
            <person name="Bowers J.E."/>
            <person name="Hubner S."/>
            <person name="Bellec A."/>
            <person name="Berard A."/>
            <person name="Berges H."/>
            <person name="Blanchet N."/>
            <person name="Boniface M.C."/>
            <person name="Brunel D."/>
            <person name="Catrice O."/>
            <person name="Chaidir N."/>
            <person name="Claudel C."/>
            <person name="Donnadieu C."/>
            <person name="Faraut T."/>
            <person name="Fievet G."/>
            <person name="Helmstetter N."/>
            <person name="King M."/>
            <person name="Knapp S.J."/>
            <person name="Lai Z."/>
            <person name="Le Paslier M.C."/>
            <person name="Lippi Y."/>
            <person name="Lorenzon L."/>
            <person name="Mandel J.R."/>
            <person name="Marage G."/>
            <person name="Marchand G."/>
            <person name="Marquand E."/>
            <person name="Bret-Mestries E."/>
            <person name="Morien E."/>
            <person name="Nambeesan S."/>
            <person name="Nguyen T."/>
            <person name="Pegot-Espagnet P."/>
            <person name="Pouilly N."/>
            <person name="Raftis F."/>
            <person name="Sallet E."/>
            <person name="Schiex T."/>
            <person name="Thomas J."/>
            <person name="Vandecasteele C."/>
            <person name="Vares D."/>
            <person name="Vear F."/>
            <person name="Vautrin S."/>
            <person name="Crespi M."/>
            <person name="Mangin B."/>
            <person name="Burke J.M."/>
            <person name="Salse J."/>
            <person name="Munos S."/>
            <person name="Vincourt P."/>
            <person name="Rieseberg L.H."/>
            <person name="Langlade N.B."/>
        </authorList>
    </citation>
    <scope>NUCLEOTIDE SEQUENCE</scope>
    <source>
        <tissue evidence="3">Leaves</tissue>
    </source>
</reference>
<evidence type="ECO:0000256" key="2">
    <source>
        <dbReference type="SAM" id="SignalP"/>
    </source>
</evidence>
<dbReference type="Gramene" id="mRNA:HanXRQr2_Chr17g0790881">
    <property type="protein sequence ID" value="mRNA:HanXRQr2_Chr17g0790881"/>
    <property type="gene ID" value="HanXRQr2_Chr17g0790881"/>
</dbReference>
<feature type="chain" id="PRO_5039917721" evidence="2">
    <location>
        <begin position="24"/>
        <end position="131"/>
    </location>
</feature>
<evidence type="ECO:0000256" key="1">
    <source>
        <dbReference type="SAM" id="Phobius"/>
    </source>
</evidence>
<keyword evidence="2" id="KW-0732">Signal</keyword>
<name>A0A9K3DGU0_HELAN</name>
<dbReference type="AlphaFoldDB" id="A0A9K3DGU0"/>
<feature type="signal peptide" evidence="2">
    <location>
        <begin position="1"/>
        <end position="23"/>
    </location>
</feature>
<comment type="caution">
    <text evidence="3">The sequence shown here is derived from an EMBL/GenBank/DDBJ whole genome shotgun (WGS) entry which is preliminary data.</text>
</comment>
<dbReference type="EMBL" id="MNCJ02000332">
    <property type="protein sequence ID" value="KAF5754414.1"/>
    <property type="molecule type" value="Genomic_DNA"/>
</dbReference>
<reference evidence="3" key="2">
    <citation type="submission" date="2020-06" db="EMBL/GenBank/DDBJ databases">
        <title>Helianthus annuus Genome sequencing and assembly Release 2.</title>
        <authorList>
            <person name="Gouzy J."/>
            <person name="Langlade N."/>
            <person name="Munos S."/>
        </authorList>
    </citation>
    <scope>NUCLEOTIDE SEQUENCE</scope>
    <source>
        <tissue evidence="3">Leaves</tissue>
    </source>
</reference>